<dbReference type="InterPro" id="IPR036291">
    <property type="entry name" value="NAD(P)-bd_dom_sf"/>
</dbReference>
<comment type="similarity">
    <text evidence="1 7">Belongs to the mannitol dehydrogenase family.</text>
</comment>
<dbReference type="Proteomes" id="UP001589833">
    <property type="component" value="Unassembled WGS sequence"/>
</dbReference>
<dbReference type="Gene3D" id="1.10.1040.10">
    <property type="entry name" value="N-(1-d-carboxylethyl)-l-norvaline Dehydrogenase, domain 2"/>
    <property type="match status" value="1"/>
</dbReference>
<dbReference type="RefSeq" id="WP_273847322.1">
    <property type="nucleotide sequence ID" value="NZ_JAQQWT010000025.1"/>
</dbReference>
<dbReference type="NCBIfam" id="NF002652">
    <property type="entry name" value="PRK02318.2-5"/>
    <property type="match status" value="1"/>
</dbReference>
<dbReference type="InterPro" id="IPR008927">
    <property type="entry name" value="6-PGluconate_DH-like_C_sf"/>
</dbReference>
<feature type="domain" description="Mannitol dehydrogenase C-terminal" evidence="9">
    <location>
        <begin position="204"/>
        <end position="381"/>
    </location>
</feature>
<evidence type="ECO:0000256" key="3">
    <source>
        <dbReference type="ARBA" id="ARBA00016219"/>
    </source>
</evidence>
<evidence type="ECO:0000256" key="2">
    <source>
        <dbReference type="ARBA" id="ARBA00012939"/>
    </source>
</evidence>
<dbReference type="NCBIfam" id="NF002646">
    <property type="entry name" value="PRK02318.1-2"/>
    <property type="match status" value="1"/>
</dbReference>
<dbReference type="InterPro" id="IPR023027">
    <property type="entry name" value="Mannitol_DH_CS"/>
</dbReference>
<evidence type="ECO:0000256" key="7">
    <source>
        <dbReference type="HAMAP-Rule" id="MF_00196"/>
    </source>
</evidence>
<evidence type="ECO:0000313" key="11">
    <source>
        <dbReference type="Proteomes" id="UP001589833"/>
    </source>
</evidence>
<organism evidence="10 11">
    <name type="scientific">Halalkalibacter alkalisediminis</name>
    <dbReference type="NCBI Taxonomy" id="935616"/>
    <lineage>
        <taxon>Bacteria</taxon>
        <taxon>Bacillati</taxon>
        <taxon>Bacillota</taxon>
        <taxon>Bacilli</taxon>
        <taxon>Bacillales</taxon>
        <taxon>Bacillaceae</taxon>
        <taxon>Halalkalibacter</taxon>
    </lineage>
</organism>
<sequence>MLAVHFGAGNIGRGFIGLLLNEAGYHTTFVDVNKEIVDLLNERNEYNVVLAAESKDEVTVNHVSALNSMTEAEKVIEAIGKADLITTAVGPNILPIIAKLLTEGLQERVKTNQTPLNVIACENLIGGSTLLKKHVYNQLDETEKSIMDQVIGFPDAAVDRIVPNQVNDDKLLVMVEPYYEWVVDQSMLVGKQPIIKGITFVEALNPYIERKLFTVNTGHAVAAYLGYHYGIPSIDQALENKEVKGLLEKTLNETGLLLSQKHSFKQEEHRHYIRKIIKRFENTYLADDVTRVGRGPLRKLGPNDRLVGPAKQFIEVVGQQPVYLAKAIAAALKYDVKTDEEAVQIQQLISDKGLHEAITEITELRQDHDLFKLIVEQYHSLG</sequence>
<dbReference type="PROSITE" id="PS00974">
    <property type="entry name" value="MANNITOL_DHGENASE"/>
    <property type="match status" value="1"/>
</dbReference>
<dbReference type="HAMAP" id="MF_00196">
    <property type="entry name" value="Mannitol_dehydrog"/>
    <property type="match status" value="1"/>
</dbReference>
<accession>A0ABV6NJM7</accession>
<evidence type="ECO:0000256" key="4">
    <source>
        <dbReference type="ARBA" id="ARBA00023002"/>
    </source>
</evidence>
<proteinExistence type="inferred from homology"/>
<dbReference type="PANTHER" id="PTHR30524">
    <property type="entry name" value="MANNITOL-1-PHOSPHATE 5-DEHYDROGENASE"/>
    <property type="match status" value="1"/>
</dbReference>
<evidence type="ECO:0000256" key="5">
    <source>
        <dbReference type="ARBA" id="ARBA00023027"/>
    </source>
</evidence>
<dbReference type="Pfam" id="PF01232">
    <property type="entry name" value="Mannitol_dh"/>
    <property type="match status" value="1"/>
</dbReference>
<feature type="binding site" evidence="7">
    <location>
        <begin position="3"/>
        <end position="14"/>
    </location>
    <ligand>
        <name>NAD(+)</name>
        <dbReference type="ChEBI" id="CHEBI:57540"/>
    </ligand>
</feature>
<dbReference type="EC" id="1.1.1.17" evidence="2 7"/>
<reference evidence="10 11" key="1">
    <citation type="submission" date="2024-09" db="EMBL/GenBank/DDBJ databases">
        <authorList>
            <person name="Sun Q."/>
            <person name="Mori K."/>
        </authorList>
    </citation>
    <scope>NUCLEOTIDE SEQUENCE [LARGE SCALE GENOMIC DNA]</scope>
    <source>
        <strain evidence="10 11">NCAIM B.02301</strain>
    </source>
</reference>
<evidence type="ECO:0000259" key="9">
    <source>
        <dbReference type="Pfam" id="PF08125"/>
    </source>
</evidence>
<dbReference type="NCBIfam" id="NF002649">
    <property type="entry name" value="PRK02318.2-1"/>
    <property type="match status" value="1"/>
</dbReference>
<dbReference type="Pfam" id="PF08125">
    <property type="entry name" value="Mannitol_dh_C"/>
    <property type="match status" value="1"/>
</dbReference>
<protein>
    <recommendedName>
        <fullName evidence="3 7">Mannitol-1-phosphate 5-dehydrogenase</fullName>
        <ecNumber evidence="2 7">1.1.1.17</ecNumber>
    </recommendedName>
</protein>
<dbReference type="EMBL" id="JBHLTR010000027">
    <property type="protein sequence ID" value="MFC0560467.1"/>
    <property type="molecule type" value="Genomic_DNA"/>
</dbReference>
<evidence type="ECO:0000313" key="10">
    <source>
        <dbReference type="EMBL" id="MFC0560467.1"/>
    </source>
</evidence>
<dbReference type="PANTHER" id="PTHR30524:SF0">
    <property type="entry name" value="ALTRONATE OXIDOREDUCTASE-RELATED"/>
    <property type="match status" value="1"/>
</dbReference>
<evidence type="ECO:0000256" key="6">
    <source>
        <dbReference type="ARBA" id="ARBA00048615"/>
    </source>
</evidence>
<keyword evidence="4 7" id="KW-0560">Oxidoreductase</keyword>
<evidence type="ECO:0000259" key="8">
    <source>
        <dbReference type="Pfam" id="PF01232"/>
    </source>
</evidence>
<dbReference type="GO" id="GO:0008926">
    <property type="term" value="F:mannitol-1-phosphate 5-dehydrogenase activity"/>
    <property type="evidence" value="ECO:0007669"/>
    <property type="project" value="UniProtKB-EC"/>
</dbReference>
<comment type="catalytic activity">
    <reaction evidence="6 7">
        <text>D-mannitol 1-phosphate + NAD(+) = beta-D-fructose 6-phosphate + NADH + H(+)</text>
        <dbReference type="Rhea" id="RHEA:19661"/>
        <dbReference type="ChEBI" id="CHEBI:15378"/>
        <dbReference type="ChEBI" id="CHEBI:57540"/>
        <dbReference type="ChEBI" id="CHEBI:57634"/>
        <dbReference type="ChEBI" id="CHEBI:57945"/>
        <dbReference type="ChEBI" id="CHEBI:61381"/>
        <dbReference type="EC" id="1.1.1.17"/>
    </reaction>
</comment>
<keyword evidence="11" id="KW-1185">Reference proteome</keyword>
<dbReference type="InterPro" id="IPR000669">
    <property type="entry name" value="Mannitol_DH"/>
</dbReference>
<evidence type="ECO:0000256" key="1">
    <source>
        <dbReference type="ARBA" id="ARBA00006541"/>
    </source>
</evidence>
<dbReference type="InterPro" id="IPR023028">
    <property type="entry name" value="Mannitol_1_phos_5_DH"/>
</dbReference>
<dbReference type="NCBIfam" id="NF002647">
    <property type="entry name" value="PRK02318.1-3"/>
    <property type="match status" value="1"/>
</dbReference>
<dbReference type="InterPro" id="IPR013118">
    <property type="entry name" value="Mannitol_DH_C"/>
</dbReference>
<name>A0ABV6NJM7_9BACI</name>
<dbReference type="InterPro" id="IPR013131">
    <property type="entry name" value="Mannitol_DH_N"/>
</dbReference>
<dbReference type="SUPFAM" id="SSF48179">
    <property type="entry name" value="6-phosphogluconate dehydrogenase C-terminal domain-like"/>
    <property type="match status" value="1"/>
</dbReference>
<dbReference type="PRINTS" id="PR00084">
    <property type="entry name" value="MTLDHDRGNASE"/>
</dbReference>
<comment type="caution">
    <text evidence="10">The sequence shown here is derived from an EMBL/GenBank/DDBJ whole genome shotgun (WGS) entry which is preliminary data.</text>
</comment>
<keyword evidence="5 7" id="KW-0520">NAD</keyword>
<dbReference type="SUPFAM" id="SSF51735">
    <property type="entry name" value="NAD(P)-binding Rossmann-fold domains"/>
    <property type="match status" value="1"/>
</dbReference>
<feature type="domain" description="Mannitol dehydrogenase N-terminal" evidence="8">
    <location>
        <begin position="2"/>
        <end position="196"/>
    </location>
</feature>
<gene>
    <name evidence="7" type="primary">mtlD</name>
    <name evidence="10" type="ORF">ACFFH4_15800</name>
</gene>
<dbReference type="Gene3D" id="3.40.50.720">
    <property type="entry name" value="NAD(P)-binding Rossmann-like Domain"/>
    <property type="match status" value="1"/>
</dbReference>
<dbReference type="InterPro" id="IPR013328">
    <property type="entry name" value="6PGD_dom2"/>
</dbReference>